<gene>
    <name evidence="1" type="ORF">PWYN_04705</name>
</gene>
<reference evidence="1 2" key="1">
    <citation type="submission" date="2014-08" db="EMBL/GenBank/DDBJ databases">
        <authorList>
            <person name="den Bakker H.C."/>
        </authorList>
    </citation>
    <scope>NUCLEOTIDE SEQUENCE [LARGE SCALE GENOMIC DNA]</scope>
    <source>
        <strain evidence="1 2">DSM 18334</strain>
    </source>
</reference>
<dbReference type="Proteomes" id="UP000029734">
    <property type="component" value="Unassembled WGS sequence"/>
</dbReference>
<dbReference type="EMBL" id="JQCR01000002">
    <property type="protein sequence ID" value="KGE18747.1"/>
    <property type="molecule type" value="Genomic_DNA"/>
</dbReference>
<comment type="caution">
    <text evidence="1">The sequence shown here is derived from an EMBL/GenBank/DDBJ whole genome shotgun (WGS) entry which is preliminary data.</text>
</comment>
<dbReference type="OrthoDB" id="2555274at2"/>
<evidence type="ECO:0000313" key="1">
    <source>
        <dbReference type="EMBL" id="KGE18747.1"/>
    </source>
</evidence>
<organism evidence="1 2">
    <name type="scientific">Paenibacillus wynnii</name>
    <dbReference type="NCBI Taxonomy" id="268407"/>
    <lineage>
        <taxon>Bacteria</taxon>
        <taxon>Bacillati</taxon>
        <taxon>Bacillota</taxon>
        <taxon>Bacilli</taxon>
        <taxon>Bacillales</taxon>
        <taxon>Paenibacillaceae</taxon>
        <taxon>Paenibacillus</taxon>
    </lineage>
</organism>
<dbReference type="Gene3D" id="3.20.20.150">
    <property type="entry name" value="Divalent-metal-dependent TIM barrel enzymes"/>
    <property type="match status" value="1"/>
</dbReference>
<keyword evidence="2" id="KW-1185">Reference proteome</keyword>
<sequence>MELRCYKSLWEWDGEWQDRLEAIKAAGFCGVEYTPPREAGDDKLFHRQLRIHHLQYIAQVVTRGERDHRSSFREQVYRAAKLEPVLINSHSATDDMPFEEQIRFFEAALELESEIGIPIVHETHRGRAFFTPWQTAAVLRQLHELKVGADFSHWCVVMERLPDPEQADVKLAMSRAVHIHGRVGYEEGPQVPDPRAPEYAREVEVFLDYWIRICKLRLEAGASVVSFTPEFGPPGYQHSIPFTREPVGDLWEINLWMMNRFKQRFEEWKQTL</sequence>
<protein>
    <submittedName>
        <fullName evidence="1">Xylose isomerase</fullName>
    </submittedName>
</protein>
<dbReference type="eggNOG" id="COG1082">
    <property type="taxonomic scope" value="Bacteria"/>
</dbReference>
<dbReference type="AlphaFoldDB" id="A0A098MB39"/>
<accession>A0A098MB39</accession>
<dbReference type="STRING" id="268407.PWYN_04705"/>
<proteinExistence type="predicted"/>
<dbReference type="SUPFAM" id="SSF51658">
    <property type="entry name" value="Xylose isomerase-like"/>
    <property type="match status" value="1"/>
</dbReference>
<reference evidence="1 2" key="2">
    <citation type="submission" date="2014-10" db="EMBL/GenBank/DDBJ databases">
        <title>Comparative genomics of the Paenibacillus odorifer group.</title>
        <authorList>
            <person name="Tsai Y.-C."/>
            <person name="Martin N."/>
            <person name="Korlach J."/>
            <person name="Wiedmann M."/>
        </authorList>
    </citation>
    <scope>NUCLEOTIDE SEQUENCE [LARGE SCALE GENOMIC DNA]</scope>
    <source>
        <strain evidence="1 2">DSM 18334</strain>
    </source>
</reference>
<dbReference type="GO" id="GO:0016853">
    <property type="term" value="F:isomerase activity"/>
    <property type="evidence" value="ECO:0007669"/>
    <property type="project" value="UniProtKB-KW"/>
</dbReference>
<name>A0A098MB39_9BACL</name>
<keyword evidence="1" id="KW-0413">Isomerase</keyword>
<dbReference type="InterPro" id="IPR036237">
    <property type="entry name" value="Xyl_isomerase-like_sf"/>
</dbReference>
<evidence type="ECO:0000313" key="2">
    <source>
        <dbReference type="Proteomes" id="UP000029734"/>
    </source>
</evidence>